<evidence type="ECO:0000313" key="3">
    <source>
        <dbReference type="Proteomes" id="UP000033200"/>
    </source>
</evidence>
<feature type="region of interest" description="Disordered" evidence="1">
    <location>
        <begin position="1"/>
        <end position="70"/>
    </location>
</feature>
<dbReference type="EMBL" id="CP009571">
    <property type="protein sequence ID" value="AIT05386.1"/>
    <property type="molecule type" value="Genomic_DNA"/>
</dbReference>
<name>A0A097ECV0_9SPHN</name>
<dbReference type="AlphaFoldDB" id="A0A097ECV0"/>
<evidence type="ECO:0000256" key="1">
    <source>
        <dbReference type="SAM" id="MobiDB-lite"/>
    </source>
</evidence>
<feature type="compositionally biased region" description="Basic and acidic residues" evidence="1">
    <location>
        <begin position="18"/>
        <end position="36"/>
    </location>
</feature>
<dbReference type="HOGENOM" id="CLU_2755829_0_0_5"/>
<organism evidence="2 3">
    <name type="scientific">Sphingomonas taxi</name>
    <dbReference type="NCBI Taxonomy" id="1549858"/>
    <lineage>
        <taxon>Bacteria</taxon>
        <taxon>Pseudomonadati</taxon>
        <taxon>Pseudomonadota</taxon>
        <taxon>Alphaproteobacteria</taxon>
        <taxon>Sphingomonadales</taxon>
        <taxon>Sphingomonadaceae</taxon>
        <taxon>Sphingomonas</taxon>
    </lineage>
</organism>
<gene>
    <name evidence="2" type="ORF">MC45_02060</name>
</gene>
<protein>
    <submittedName>
        <fullName evidence="2">Uncharacterized protein</fullName>
    </submittedName>
</protein>
<dbReference type="STRING" id="1549858.MC45_02060"/>
<sequence length="70" mass="7470">MSSSNAKDIIMTDQPDDATDRLDADDTAGKTTRAVEESGSSGTDDKHVGKAQEDLDADDLKGFVKDPLEQ</sequence>
<dbReference type="Proteomes" id="UP000033200">
    <property type="component" value="Chromosome"/>
</dbReference>
<proteinExistence type="predicted"/>
<reference evidence="2 3" key="1">
    <citation type="submission" date="2014-09" db="EMBL/GenBank/DDBJ databases">
        <title>Using Illumina technology Improving SMRT sequencing Genome Assembly by RASTools.</title>
        <authorList>
            <person name="Zhou Y."/>
            <person name="Ma T."/>
            <person name="Liu T."/>
        </authorList>
    </citation>
    <scope>NUCLEOTIDE SEQUENCE [LARGE SCALE GENOMIC DNA]</scope>
    <source>
        <strain evidence="2 3">ATCC 55669</strain>
    </source>
</reference>
<evidence type="ECO:0000313" key="2">
    <source>
        <dbReference type="EMBL" id="AIT05386.1"/>
    </source>
</evidence>
<feature type="compositionally biased region" description="Basic and acidic residues" evidence="1">
    <location>
        <begin position="43"/>
        <end position="70"/>
    </location>
</feature>
<keyword evidence="3" id="KW-1185">Reference proteome</keyword>
<accession>A0A097ECV0</accession>
<dbReference type="KEGG" id="stax:MC45_02060"/>